<feature type="signal peptide" evidence="2">
    <location>
        <begin position="1"/>
        <end position="20"/>
    </location>
</feature>
<keyword evidence="2" id="KW-0732">Signal</keyword>
<feature type="region of interest" description="Disordered" evidence="1">
    <location>
        <begin position="19"/>
        <end position="69"/>
    </location>
</feature>
<proteinExistence type="predicted"/>
<evidence type="ECO:0000256" key="1">
    <source>
        <dbReference type="SAM" id="MobiDB-lite"/>
    </source>
</evidence>
<accession>A0ABR6VUX7</accession>
<reference evidence="3 4" key="1">
    <citation type="journal article" date="2019" name="Int. J. Syst. Evol. Microbiol.">
        <title>Rufibacter sediminis sp. nov., isolated from freshwater lake sediment.</title>
        <authorList>
            <person name="Qu J.H."/>
            <person name="Zhang L.J."/>
            <person name="Fu Y.H."/>
            <person name="Li H.F."/>
        </authorList>
    </citation>
    <scope>NUCLEOTIDE SEQUENCE [LARGE SCALE GENOMIC DNA]</scope>
    <source>
        <strain evidence="3 4">H-1</strain>
    </source>
</reference>
<evidence type="ECO:0000256" key="2">
    <source>
        <dbReference type="SAM" id="SignalP"/>
    </source>
</evidence>
<evidence type="ECO:0000313" key="3">
    <source>
        <dbReference type="EMBL" id="MBC3540411.1"/>
    </source>
</evidence>
<feature type="chain" id="PRO_5045242619" evidence="2">
    <location>
        <begin position="21"/>
        <end position="129"/>
    </location>
</feature>
<feature type="compositionally biased region" description="Low complexity" evidence="1">
    <location>
        <begin position="58"/>
        <end position="68"/>
    </location>
</feature>
<organism evidence="3 4">
    <name type="scientific">Rufibacter sediminis</name>
    <dbReference type="NCBI Taxonomy" id="2762756"/>
    <lineage>
        <taxon>Bacteria</taxon>
        <taxon>Pseudomonadati</taxon>
        <taxon>Bacteroidota</taxon>
        <taxon>Cytophagia</taxon>
        <taxon>Cytophagales</taxon>
        <taxon>Hymenobacteraceae</taxon>
        <taxon>Rufibacter</taxon>
    </lineage>
</organism>
<dbReference type="PROSITE" id="PS51257">
    <property type="entry name" value="PROKAR_LIPOPROTEIN"/>
    <property type="match status" value="1"/>
</dbReference>
<dbReference type="Proteomes" id="UP000659698">
    <property type="component" value="Unassembled WGS sequence"/>
</dbReference>
<keyword evidence="4" id="KW-1185">Reference proteome</keyword>
<evidence type="ECO:0000313" key="4">
    <source>
        <dbReference type="Proteomes" id="UP000659698"/>
    </source>
</evidence>
<name>A0ABR6VUX7_9BACT</name>
<protein>
    <submittedName>
        <fullName evidence="3">Uncharacterized protein</fullName>
    </submittedName>
</protein>
<comment type="caution">
    <text evidence="3">The sequence shown here is derived from an EMBL/GenBank/DDBJ whole genome shotgun (WGS) entry which is preliminary data.</text>
</comment>
<dbReference type="RefSeq" id="WP_186638110.1">
    <property type="nucleotide sequence ID" value="NZ_JACOAF010000030.1"/>
</dbReference>
<sequence length="129" mass="14189">MKTSLLIIICFLALSCSSEKQSETQLVENSNSSNTKTTDEPLNSQPDFSPDSAKMESVEVSSDKGSSSLIEGKGETCEIAMMRADSLAIVAMNRQRKPCYKAATDCRYDAVTKLYYAYTHLRNHIGSCT</sequence>
<gene>
    <name evidence="3" type="ORF">H7U12_12030</name>
</gene>
<dbReference type="EMBL" id="JACOAF010000030">
    <property type="protein sequence ID" value="MBC3540411.1"/>
    <property type="molecule type" value="Genomic_DNA"/>
</dbReference>
<feature type="compositionally biased region" description="Polar residues" evidence="1">
    <location>
        <begin position="19"/>
        <end position="47"/>
    </location>
</feature>